<evidence type="ECO:0000313" key="4">
    <source>
        <dbReference type="EMBL" id="PUZ25871.1"/>
    </source>
</evidence>
<evidence type="ECO:0000256" key="1">
    <source>
        <dbReference type="PROSITE-ProRule" id="PRU00169"/>
    </source>
</evidence>
<gene>
    <name evidence="4" type="ORF">DCC81_16605</name>
</gene>
<dbReference type="PROSITE" id="PS50110">
    <property type="entry name" value="RESPONSE_REGULATORY"/>
    <property type="match status" value="1"/>
</dbReference>
<evidence type="ECO:0000259" key="2">
    <source>
        <dbReference type="PROSITE" id="PS50110"/>
    </source>
</evidence>
<feature type="domain" description="HTH LytTR-type" evidence="3">
    <location>
        <begin position="128"/>
        <end position="199"/>
    </location>
</feature>
<dbReference type="InterPro" id="IPR001789">
    <property type="entry name" value="Sig_transdc_resp-reg_receiver"/>
</dbReference>
<dbReference type="SMART" id="SM00448">
    <property type="entry name" value="REC"/>
    <property type="match status" value="1"/>
</dbReference>
<name>A0A2T7BHV3_9BACT</name>
<accession>A0A2T7BHV3</accession>
<dbReference type="SMART" id="SM00850">
    <property type="entry name" value="LytTR"/>
    <property type="match status" value="1"/>
</dbReference>
<dbReference type="GO" id="GO:0000156">
    <property type="term" value="F:phosphorelay response regulator activity"/>
    <property type="evidence" value="ECO:0007669"/>
    <property type="project" value="InterPro"/>
</dbReference>
<sequence>MIKAIALDDELPALQVIRNFCDQVDYVDLVKTFHQPGEALRYIQQYPVELLFLDIQMPAISGIDFYKSLPQQAMVIFTTAYSEYAVEGFNVNAVDYLLKPFSFERFTQAVQKARDYYKFQQQTDHSALFIRVDYSLLKVDTADILYIEALDDYLKIYLHQQKPVIARMTMKAMQEKLPPAFVRVHRSYIVPLHRVEHVRNKTIQLGSMQIPIGSNYEEQFFKLFSR</sequence>
<evidence type="ECO:0000259" key="3">
    <source>
        <dbReference type="PROSITE" id="PS50930"/>
    </source>
</evidence>
<keyword evidence="5" id="KW-1185">Reference proteome</keyword>
<dbReference type="InterPro" id="IPR046947">
    <property type="entry name" value="LytR-like"/>
</dbReference>
<dbReference type="RefSeq" id="WP_108687710.1">
    <property type="nucleotide sequence ID" value="NZ_QCYK01000002.1"/>
</dbReference>
<feature type="domain" description="Response regulatory" evidence="2">
    <location>
        <begin position="3"/>
        <end position="114"/>
    </location>
</feature>
<proteinExistence type="predicted"/>
<keyword evidence="1" id="KW-0597">Phosphoprotein</keyword>
<dbReference type="GO" id="GO:0003677">
    <property type="term" value="F:DNA binding"/>
    <property type="evidence" value="ECO:0007669"/>
    <property type="project" value="UniProtKB-KW"/>
</dbReference>
<dbReference type="PROSITE" id="PS50930">
    <property type="entry name" value="HTH_LYTTR"/>
    <property type="match status" value="1"/>
</dbReference>
<dbReference type="InterPro" id="IPR007492">
    <property type="entry name" value="LytTR_DNA-bd_dom"/>
</dbReference>
<dbReference type="Gene3D" id="3.40.50.2300">
    <property type="match status" value="1"/>
</dbReference>
<dbReference type="SUPFAM" id="SSF52172">
    <property type="entry name" value="CheY-like"/>
    <property type="match status" value="1"/>
</dbReference>
<dbReference type="PANTHER" id="PTHR37299">
    <property type="entry name" value="TRANSCRIPTIONAL REGULATOR-RELATED"/>
    <property type="match status" value="1"/>
</dbReference>
<dbReference type="EMBL" id="QCYK01000002">
    <property type="protein sequence ID" value="PUZ25871.1"/>
    <property type="molecule type" value="Genomic_DNA"/>
</dbReference>
<organism evidence="4 5">
    <name type="scientific">Chitinophaga parva</name>
    <dbReference type="NCBI Taxonomy" id="2169414"/>
    <lineage>
        <taxon>Bacteria</taxon>
        <taxon>Pseudomonadati</taxon>
        <taxon>Bacteroidota</taxon>
        <taxon>Chitinophagia</taxon>
        <taxon>Chitinophagales</taxon>
        <taxon>Chitinophagaceae</taxon>
        <taxon>Chitinophaga</taxon>
    </lineage>
</organism>
<dbReference type="Gene3D" id="2.40.50.1020">
    <property type="entry name" value="LytTr DNA-binding domain"/>
    <property type="match status" value="1"/>
</dbReference>
<dbReference type="OrthoDB" id="1646880at2"/>
<dbReference type="InterPro" id="IPR011006">
    <property type="entry name" value="CheY-like_superfamily"/>
</dbReference>
<keyword evidence="4" id="KW-0238">DNA-binding</keyword>
<feature type="modified residue" description="4-aspartylphosphate" evidence="1">
    <location>
        <position position="54"/>
    </location>
</feature>
<dbReference type="Pfam" id="PF00072">
    <property type="entry name" value="Response_reg"/>
    <property type="match status" value="1"/>
</dbReference>
<evidence type="ECO:0000313" key="5">
    <source>
        <dbReference type="Proteomes" id="UP000244450"/>
    </source>
</evidence>
<dbReference type="AlphaFoldDB" id="A0A2T7BHV3"/>
<dbReference type="Proteomes" id="UP000244450">
    <property type="component" value="Unassembled WGS sequence"/>
</dbReference>
<dbReference type="Pfam" id="PF04397">
    <property type="entry name" value="LytTR"/>
    <property type="match status" value="1"/>
</dbReference>
<protein>
    <submittedName>
        <fullName evidence="4">DNA-binding response regulator</fullName>
    </submittedName>
</protein>
<comment type="caution">
    <text evidence="4">The sequence shown here is derived from an EMBL/GenBank/DDBJ whole genome shotgun (WGS) entry which is preliminary data.</text>
</comment>
<dbReference type="PANTHER" id="PTHR37299:SF1">
    <property type="entry name" value="STAGE 0 SPORULATION PROTEIN A HOMOLOG"/>
    <property type="match status" value="1"/>
</dbReference>
<reference evidence="4 5" key="1">
    <citation type="submission" date="2018-04" db="EMBL/GenBank/DDBJ databases">
        <title>Chitinophaga fuyangensis sp. nov., isolated from soil in a chemical factory.</title>
        <authorList>
            <person name="Chen K."/>
        </authorList>
    </citation>
    <scope>NUCLEOTIDE SEQUENCE [LARGE SCALE GENOMIC DNA]</scope>
    <source>
        <strain evidence="4 5">LY-1</strain>
    </source>
</reference>